<organism evidence="1 2">
    <name type="scientific">Microlunatus parietis</name>
    <dbReference type="NCBI Taxonomy" id="682979"/>
    <lineage>
        <taxon>Bacteria</taxon>
        <taxon>Bacillati</taxon>
        <taxon>Actinomycetota</taxon>
        <taxon>Actinomycetes</taxon>
        <taxon>Propionibacteriales</taxon>
        <taxon>Propionibacteriaceae</taxon>
        <taxon>Microlunatus</taxon>
    </lineage>
</organism>
<protein>
    <submittedName>
        <fullName evidence="1">Uncharacterized protein</fullName>
    </submittedName>
</protein>
<comment type="caution">
    <text evidence="1">The sequence shown here is derived from an EMBL/GenBank/DDBJ whole genome shotgun (WGS) entry which is preliminary data.</text>
</comment>
<dbReference type="Proteomes" id="UP000569914">
    <property type="component" value="Unassembled WGS sequence"/>
</dbReference>
<dbReference type="EMBL" id="JACCBU010000001">
    <property type="protein sequence ID" value="NYE74511.1"/>
    <property type="molecule type" value="Genomic_DNA"/>
</dbReference>
<sequence>MYRLAWPSELDLMARLAGLRLSERWAGWNREPFVADSTLHVSAYRRR</sequence>
<proteinExistence type="predicted"/>
<dbReference type="AlphaFoldDB" id="A0A7Y9IDD0"/>
<dbReference type="Gene3D" id="3.40.50.150">
    <property type="entry name" value="Vaccinia Virus protein VP39"/>
    <property type="match status" value="1"/>
</dbReference>
<evidence type="ECO:0000313" key="2">
    <source>
        <dbReference type="Proteomes" id="UP000569914"/>
    </source>
</evidence>
<name>A0A7Y9IDD0_9ACTN</name>
<evidence type="ECO:0000313" key="1">
    <source>
        <dbReference type="EMBL" id="NYE74511.1"/>
    </source>
</evidence>
<dbReference type="RefSeq" id="WP_218871618.1">
    <property type="nucleotide sequence ID" value="NZ_JACCBU010000001.1"/>
</dbReference>
<accession>A0A7Y9IDD0</accession>
<keyword evidence="2" id="KW-1185">Reference proteome</keyword>
<reference evidence="1 2" key="1">
    <citation type="submission" date="2020-07" db="EMBL/GenBank/DDBJ databases">
        <title>Sequencing the genomes of 1000 actinobacteria strains.</title>
        <authorList>
            <person name="Klenk H.-P."/>
        </authorList>
    </citation>
    <scope>NUCLEOTIDE SEQUENCE [LARGE SCALE GENOMIC DNA]</scope>
    <source>
        <strain evidence="1 2">DSM 22083</strain>
    </source>
</reference>
<dbReference type="InterPro" id="IPR029063">
    <property type="entry name" value="SAM-dependent_MTases_sf"/>
</dbReference>
<gene>
    <name evidence="1" type="ORF">BKA15_005840</name>
</gene>